<protein>
    <submittedName>
        <fullName evidence="4">Poly-beta-1,6-N-acetyl-D-glucosamine N-deacetylase PgaB</fullName>
    </submittedName>
</protein>
<dbReference type="SUPFAM" id="SSF88713">
    <property type="entry name" value="Glycoside hydrolase/deacetylase"/>
    <property type="match status" value="1"/>
</dbReference>
<dbReference type="Gene3D" id="3.20.20.370">
    <property type="entry name" value="Glycoside hydrolase/deacetylase"/>
    <property type="match status" value="1"/>
</dbReference>
<feature type="domain" description="NodB homology" evidence="3">
    <location>
        <begin position="121"/>
        <end position="366"/>
    </location>
</feature>
<gene>
    <name evidence="4" type="primary">pgaB</name>
    <name evidence="4" type="ORF">MOV92_08920</name>
</gene>
<organism evidence="4 5">
    <name type="scientific">Lysobacter gummosus</name>
    <dbReference type="NCBI Taxonomy" id="262324"/>
    <lineage>
        <taxon>Bacteria</taxon>
        <taxon>Pseudomonadati</taxon>
        <taxon>Pseudomonadota</taxon>
        <taxon>Gammaproteobacteria</taxon>
        <taxon>Lysobacterales</taxon>
        <taxon>Lysobacteraceae</taxon>
        <taxon>Lysobacter</taxon>
    </lineage>
</organism>
<dbReference type="PROSITE" id="PS51677">
    <property type="entry name" value="NODB"/>
    <property type="match status" value="1"/>
</dbReference>
<dbReference type="PANTHER" id="PTHR34216">
    <property type="match status" value="1"/>
</dbReference>
<dbReference type="PANTHER" id="PTHR34216:SF7">
    <property type="entry name" value="POLY-BETA-1,6-N-ACETYL-D-GLUCOSAMINE N-DEACETYLASE"/>
    <property type="match status" value="1"/>
</dbReference>
<dbReference type="InterPro" id="IPR032772">
    <property type="entry name" value="PGA_deacetylase_PgaB_C"/>
</dbReference>
<dbReference type="Pfam" id="PF01522">
    <property type="entry name" value="Polysacc_deac_1"/>
    <property type="match status" value="1"/>
</dbReference>
<name>A0ABY3XI82_9GAMM</name>
<evidence type="ECO:0000256" key="1">
    <source>
        <dbReference type="ARBA" id="ARBA00022729"/>
    </source>
</evidence>
<dbReference type="InterPro" id="IPR051398">
    <property type="entry name" value="Polysacch_Deacetylase"/>
</dbReference>
<feature type="chain" id="PRO_5047193528" evidence="2">
    <location>
        <begin position="37"/>
        <end position="654"/>
    </location>
</feature>
<reference evidence="4 5" key="1">
    <citation type="submission" date="2022-03" db="EMBL/GenBank/DDBJ databases">
        <title>Complete genome sequence of Lysobacter capsici VKM B-2533 and Lysobacter gummosus 10.1.1, promising sources of lytic agents.</title>
        <authorList>
            <person name="Tarlachkov S.V."/>
            <person name="Kudryakova I.V."/>
            <person name="Afoshin A.S."/>
            <person name="Leontyevskaya E.A."/>
            <person name="Leontyevskaya N.V."/>
        </authorList>
    </citation>
    <scope>NUCLEOTIDE SEQUENCE [LARGE SCALE GENOMIC DNA]</scope>
    <source>
        <strain evidence="4 5">10.1.1</strain>
    </source>
</reference>
<sequence>MSMQGFATQAAMMRLAFKRLLFTAALVLAMPLAAAAAEPATAIDRGAADAIAQQAKADQLLVLSYHDIRDDVARKGDPDAYAVSTQNFAAHLDWLSGHGYQPVALSDVIKASRGEKKLPPKAVLLTFDDGLRSIYTHVFPLLRAYRYPALMAVVTGWVDLPREKQVDYGPRMFTHDDFVTWDQLREMQASGLIEIASHSDNLHRGVTSNPQGNTMPAAITREWDAKAQRYESEAEYLARVRKDLSASAAAIKRELGVSPQSVVWPYAAYNSQTNAIADQLGMNVTFDLEGRHQAVGRDLHGLARLLMFDNPTVNDLAYELRHDEELDGVRALQVDLDYVYDADPQQQARNLDKLIERVKQVAPSHVFLQAFADPDGNGSADAMYFPNRHMPMRADLYNRVAWQLKTRAHVKVFAWLPVLGFELPDKALNAQLEIKASNPAETHRLNPFEPRTRKIVADLYEDLAVSGYTEGLLFHDDALLREDELRGQAPADPAARTQALIGFTQELARAAGKWRPKLITVRNLFAAPVLDPNSEAWFAQNLAAFNQAYDYTAVMAMPWMENSRDPQRWMDVLMTKVKQSPRGLARTIFELQTVDWRHQDRPIPAAQLKAMARRLQAAGARHLAWYPDNFIDDRPSTADAREIMSARGFPYLER</sequence>
<dbReference type="InterPro" id="IPR023854">
    <property type="entry name" value="PGA_deacetylase_PgaB"/>
</dbReference>
<evidence type="ECO:0000313" key="5">
    <source>
        <dbReference type="Proteomes" id="UP000829194"/>
    </source>
</evidence>
<proteinExistence type="predicted"/>
<dbReference type="InterPro" id="IPR002509">
    <property type="entry name" value="NODB_dom"/>
</dbReference>
<dbReference type="EMBL" id="CP093547">
    <property type="protein sequence ID" value="UNP31340.1"/>
    <property type="molecule type" value="Genomic_DNA"/>
</dbReference>
<evidence type="ECO:0000313" key="4">
    <source>
        <dbReference type="EMBL" id="UNP31340.1"/>
    </source>
</evidence>
<dbReference type="Gene3D" id="3.20.20.80">
    <property type="entry name" value="Glycosidases"/>
    <property type="match status" value="1"/>
</dbReference>
<dbReference type="Pfam" id="PF14883">
    <property type="entry name" value="GHL13"/>
    <property type="match status" value="2"/>
</dbReference>
<evidence type="ECO:0000256" key="2">
    <source>
        <dbReference type="SAM" id="SignalP"/>
    </source>
</evidence>
<dbReference type="InterPro" id="IPR011330">
    <property type="entry name" value="Glyco_hydro/deAcase_b/a-brl"/>
</dbReference>
<dbReference type="NCBIfam" id="TIGR03938">
    <property type="entry name" value="deacetyl_PgaB"/>
    <property type="match status" value="1"/>
</dbReference>
<evidence type="ECO:0000259" key="3">
    <source>
        <dbReference type="PROSITE" id="PS51677"/>
    </source>
</evidence>
<keyword evidence="5" id="KW-1185">Reference proteome</keyword>
<accession>A0ABY3XI82</accession>
<dbReference type="Proteomes" id="UP000829194">
    <property type="component" value="Chromosome"/>
</dbReference>
<keyword evidence="1 2" id="KW-0732">Signal</keyword>
<feature type="signal peptide" evidence="2">
    <location>
        <begin position="1"/>
        <end position="36"/>
    </location>
</feature>